<evidence type="ECO:0000313" key="2">
    <source>
        <dbReference type="Proteomes" id="UP000182229"/>
    </source>
</evidence>
<proteinExistence type="predicted"/>
<reference evidence="1 2" key="2">
    <citation type="submission" date="2016-12" db="EMBL/GenBank/DDBJ databases">
        <title>Draft Genome Sequence of Cystobacter ferrugineus Strain Cbfe23.</title>
        <authorList>
            <person name="Akbar S."/>
            <person name="Dowd S.E."/>
            <person name="Stevens D.C."/>
        </authorList>
    </citation>
    <scope>NUCLEOTIDE SEQUENCE [LARGE SCALE GENOMIC DNA]</scope>
    <source>
        <strain evidence="1 2">Cbfe23</strain>
    </source>
</reference>
<protein>
    <submittedName>
        <fullName evidence="1">Uncharacterized protein</fullName>
    </submittedName>
</protein>
<dbReference type="RefSeq" id="WP_187345234.1">
    <property type="nucleotide sequence ID" value="NZ_MPIN01000010.1"/>
</dbReference>
<dbReference type="AlphaFoldDB" id="A0A1L9B333"/>
<name>A0A1L9B333_9BACT</name>
<comment type="caution">
    <text evidence="1">The sequence shown here is derived from an EMBL/GenBank/DDBJ whole genome shotgun (WGS) entry which is preliminary data.</text>
</comment>
<dbReference type="EMBL" id="MPIN01000010">
    <property type="protein sequence ID" value="OJH36630.1"/>
    <property type="molecule type" value="Genomic_DNA"/>
</dbReference>
<dbReference type="Proteomes" id="UP000182229">
    <property type="component" value="Unassembled WGS sequence"/>
</dbReference>
<keyword evidence="2" id="KW-1185">Reference proteome</keyword>
<accession>A0A1L9B333</accession>
<sequence length="88" mass="10260">MWELTSVVRTPLLGRMDRAVLNVYGCTDIQAVYDFRVQLDESERYTWSEDIRDEVLARLLEPNQRRAAEERAQVAAEPPKVKRIRIGV</sequence>
<evidence type="ECO:0000313" key="1">
    <source>
        <dbReference type="EMBL" id="OJH36630.1"/>
    </source>
</evidence>
<gene>
    <name evidence="1" type="ORF">BON30_33295</name>
</gene>
<reference evidence="2" key="1">
    <citation type="submission" date="2016-11" db="EMBL/GenBank/DDBJ databases">
        <authorList>
            <person name="Shukria A."/>
            <person name="Stevens D.C."/>
        </authorList>
    </citation>
    <scope>NUCLEOTIDE SEQUENCE [LARGE SCALE GENOMIC DNA]</scope>
    <source>
        <strain evidence="2">Cbfe23</strain>
    </source>
</reference>
<organism evidence="1 2">
    <name type="scientific">Cystobacter ferrugineus</name>
    <dbReference type="NCBI Taxonomy" id="83449"/>
    <lineage>
        <taxon>Bacteria</taxon>
        <taxon>Pseudomonadati</taxon>
        <taxon>Myxococcota</taxon>
        <taxon>Myxococcia</taxon>
        <taxon>Myxococcales</taxon>
        <taxon>Cystobacterineae</taxon>
        <taxon>Archangiaceae</taxon>
        <taxon>Cystobacter</taxon>
    </lineage>
</organism>